<gene>
    <name evidence="2" type="ordered locus">Halhy_5575</name>
</gene>
<evidence type="ECO:0000313" key="3">
    <source>
        <dbReference type="Proteomes" id="UP000008461"/>
    </source>
</evidence>
<keyword evidence="1" id="KW-1133">Transmembrane helix</keyword>
<dbReference type="RefSeq" id="WP_013767928.1">
    <property type="nucleotide sequence ID" value="NC_015510.1"/>
</dbReference>
<dbReference type="AlphaFoldDB" id="F4KTM5"/>
<protein>
    <submittedName>
        <fullName evidence="2">Uncharacterized protein</fullName>
    </submittedName>
</protein>
<proteinExistence type="predicted"/>
<feature type="transmembrane region" description="Helical" evidence="1">
    <location>
        <begin position="21"/>
        <end position="41"/>
    </location>
</feature>
<dbReference type="KEGG" id="hhy:Halhy_5575"/>
<sequence length="166" mass="19400">MKKNLSPEDITVLKKARNRGLFPDIVFWLFILAFVVAYTVWRIQEDEFRGVDLLLYGMYIPFLVFLFNGLFIYGREIKQGEKIVLYAICKVITKQRENKSYNYLAIGGYGDVDLSGYNKKHYSSVFTERPERFEIHLAPKTQIILFAKKIPPVVYPPAQPVKAKRR</sequence>
<dbReference type="Proteomes" id="UP000008461">
    <property type="component" value="Chromosome"/>
</dbReference>
<reference evidence="2 3" key="1">
    <citation type="journal article" date="2011" name="Stand. Genomic Sci.">
        <title>Complete genome sequence of Haliscomenobacter hydrossis type strain (O).</title>
        <authorList>
            <consortium name="US DOE Joint Genome Institute (JGI-PGF)"/>
            <person name="Daligault H."/>
            <person name="Lapidus A."/>
            <person name="Zeytun A."/>
            <person name="Nolan M."/>
            <person name="Lucas S."/>
            <person name="Del Rio T.G."/>
            <person name="Tice H."/>
            <person name="Cheng J.F."/>
            <person name="Tapia R."/>
            <person name="Han C."/>
            <person name="Goodwin L."/>
            <person name="Pitluck S."/>
            <person name="Liolios K."/>
            <person name="Pagani I."/>
            <person name="Ivanova N."/>
            <person name="Huntemann M."/>
            <person name="Mavromatis K."/>
            <person name="Mikhailova N."/>
            <person name="Pati A."/>
            <person name="Chen A."/>
            <person name="Palaniappan K."/>
            <person name="Land M."/>
            <person name="Hauser L."/>
            <person name="Brambilla E.M."/>
            <person name="Rohde M."/>
            <person name="Verbarg S."/>
            <person name="Goker M."/>
            <person name="Bristow J."/>
            <person name="Eisen J.A."/>
            <person name="Markowitz V."/>
            <person name="Hugenholtz P."/>
            <person name="Kyrpides N.C."/>
            <person name="Klenk H.P."/>
            <person name="Woyke T."/>
        </authorList>
    </citation>
    <scope>NUCLEOTIDE SEQUENCE [LARGE SCALE GENOMIC DNA]</scope>
    <source>
        <strain evidence="3">ATCC 27775 / DSM 1100 / LMG 10767 / O</strain>
    </source>
</reference>
<evidence type="ECO:0000256" key="1">
    <source>
        <dbReference type="SAM" id="Phobius"/>
    </source>
</evidence>
<keyword evidence="3" id="KW-1185">Reference proteome</keyword>
<dbReference type="HOGENOM" id="CLU_1600409_0_0_10"/>
<dbReference type="EMBL" id="CP002691">
    <property type="protein sequence ID" value="AEE53399.1"/>
    <property type="molecule type" value="Genomic_DNA"/>
</dbReference>
<keyword evidence="1" id="KW-0472">Membrane</keyword>
<evidence type="ECO:0000313" key="2">
    <source>
        <dbReference type="EMBL" id="AEE53399.1"/>
    </source>
</evidence>
<reference key="2">
    <citation type="submission" date="2011-04" db="EMBL/GenBank/DDBJ databases">
        <title>Complete sequence of chromosome of Haliscomenobacter hydrossis DSM 1100.</title>
        <authorList>
            <consortium name="US DOE Joint Genome Institute (JGI-PGF)"/>
            <person name="Lucas S."/>
            <person name="Han J."/>
            <person name="Lapidus A."/>
            <person name="Bruce D."/>
            <person name="Goodwin L."/>
            <person name="Pitluck S."/>
            <person name="Peters L."/>
            <person name="Kyrpides N."/>
            <person name="Mavromatis K."/>
            <person name="Ivanova N."/>
            <person name="Ovchinnikova G."/>
            <person name="Pagani I."/>
            <person name="Daligault H."/>
            <person name="Detter J.C."/>
            <person name="Han C."/>
            <person name="Land M."/>
            <person name="Hauser L."/>
            <person name="Markowitz V."/>
            <person name="Cheng J.-F."/>
            <person name="Hugenholtz P."/>
            <person name="Woyke T."/>
            <person name="Wu D."/>
            <person name="Verbarg S."/>
            <person name="Frueling A."/>
            <person name="Brambilla E."/>
            <person name="Klenk H.-P."/>
            <person name="Eisen J.A."/>
        </authorList>
    </citation>
    <scope>NUCLEOTIDE SEQUENCE</scope>
    <source>
        <strain>DSM 1100</strain>
    </source>
</reference>
<accession>F4KTM5</accession>
<feature type="transmembrane region" description="Helical" evidence="1">
    <location>
        <begin position="53"/>
        <end position="73"/>
    </location>
</feature>
<name>F4KTM5_HALH1</name>
<keyword evidence="1" id="KW-0812">Transmembrane</keyword>
<organism evidence="2 3">
    <name type="scientific">Haliscomenobacter hydrossis (strain ATCC 27775 / DSM 1100 / LMG 10767 / O)</name>
    <dbReference type="NCBI Taxonomy" id="760192"/>
    <lineage>
        <taxon>Bacteria</taxon>
        <taxon>Pseudomonadati</taxon>
        <taxon>Bacteroidota</taxon>
        <taxon>Saprospiria</taxon>
        <taxon>Saprospirales</taxon>
        <taxon>Haliscomenobacteraceae</taxon>
        <taxon>Haliscomenobacter</taxon>
    </lineage>
</organism>